<accession>A0AAD3CMC6</accession>
<protein>
    <recommendedName>
        <fullName evidence="2">Autophagy-related protein 101</fullName>
    </recommendedName>
</protein>
<comment type="caution">
    <text evidence="4">The sequence shown here is derived from an EMBL/GenBank/DDBJ whole genome shotgun (WGS) entry which is preliminary data.</text>
</comment>
<evidence type="ECO:0000256" key="2">
    <source>
        <dbReference type="ARBA" id="ARBA00018874"/>
    </source>
</evidence>
<dbReference type="Proteomes" id="UP001054902">
    <property type="component" value="Unassembled WGS sequence"/>
</dbReference>
<organism evidence="4 5">
    <name type="scientific">Chaetoceros tenuissimus</name>
    <dbReference type="NCBI Taxonomy" id="426638"/>
    <lineage>
        <taxon>Eukaryota</taxon>
        <taxon>Sar</taxon>
        <taxon>Stramenopiles</taxon>
        <taxon>Ochrophyta</taxon>
        <taxon>Bacillariophyta</taxon>
        <taxon>Coscinodiscophyceae</taxon>
        <taxon>Chaetocerotophycidae</taxon>
        <taxon>Chaetocerotales</taxon>
        <taxon>Chaetocerotaceae</taxon>
        <taxon>Chaetoceros</taxon>
    </lineage>
</organism>
<name>A0AAD3CMC6_9STRA</name>
<keyword evidence="3" id="KW-0072">Autophagy</keyword>
<gene>
    <name evidence="4" type="ORF">CTEN210_04815</name>
</gene>
<comment type="similarity">
    <text evidence="1">Belongs to the ATG101 family.</text>
</comment>
<dbReference type="GO" id="GO:1990316">
    <property type="term" value="C:Atg1/ULK1 kinase complex"/>
    <property type="evidence" value="ECO:0007669"/>
    <property type="project" value="TreeGrafter"/>
</dbReference>
<dbReference type="GO" id="GO:0000045">
    <property type="term" value="P:autophagosome assembly"/>
    <property type="evidence" value="ECO:0007669"/>
    <property type="project" value="TreeGrafter"/>
</dbReference>
<dbReference type="Pfam" id="PF07855">
    <property type="entry name" value="ATG101"/>
    <property type="match status" value="1"/>
</dbReference>
<dbReference type="EMBL" id="BLLK01000027">
    <property type="protein sequence ID" value="GFH48339.1"/>
    <property type="molecule type" value="Genomic_DNA"/>
</dbReference>
<evidence type="ECO:0000256" key="1">
    <source>
        <dbReference type="ARBA" id="ARBA00007130"/>
    </source>
</evidence>
<keyword evidence="5" id="KW-1185">Reference proteome</keyword>
<reference evidence="4 5" key="1">
    <citation type="journal article" date="2021" name="Sci. Rep.">
        <title>The genome of the diatom Chaetoceros tenuissimus carries an ancient integrated fragment of an extant virus.</title>
        <authorList>
            <person name="Hongo Y."/>
            <person name="Kimura K."/>
            <person name="Takaki Y."/>
            <person name="Yoshida Y."/>
            <person name="Baba S."/>
            <person name="Kobayashi G."/>
            <person name="Nagasaki K."/>
            <person name="Hano T."/>
            <person name="Tomaru Y."/>
        </authorList>
    </citation>
    <scope>NUCLEOTIDE SEQUENCE [LARGE SCALE GENOMIC DNA]</scope>
    <source>
        <strain evidence="4 5">NIES-3715</strain>
    </source>
</reference>
<evidence type="ECO:0000313" key="4">
    <source>
        <dbReference type="EMBL" id="GFH48339.1"/>
    </source>
</evidence>
<dbReference type="GO" id="GO:0000407">
    <property type="term" value="C:phagophore assembly site"/>
    <property type="evidence" value="ECO:0007669"/>
    <property type="project" value="TreeGrafter"/>
</dbReference>
<dbReference type="PANTHER" id="PTHR13292:SF0">
    <property type="entry name" value="AUTOPHAGY-RELATED PROTEIN 101"/>
    <property type="match status" value="1"/>
</dbReference>
<evidence type="ECO:0000313" key="5">
    <source>
        <dbReference type="Proteomes" id="UP001054902"/>
    </source>
</evidence>
<dbReference type="GO" id="GO:0019901">
    <property type="term" value="F:protein kinase binding"/>
    <property type="evidence" value="ECO:0007669"/>
    <property type="project" value="TreeGrafter"/>
</dbReference>
<proteinExistence type="inferred from homology"/>
<dbReference type="InterPro" id="IPR012445">
    <property type="entry name" value="ATG101"/>
</dbReference>
<dbReference type="PANTHER" id="PTHR13292">
    <property type="entry name" value="AUTOPHAGY-RELATED PROTEIN 101"/>
    <property type="match status" value="1"/>
</dbReference>
<sequence length="226" mass="25691">MNHREFFLPELELATGQVRDALKAILHTVLFIRSPGPISCIDCDCESFHLTYSRIANSDSKKKPGNPEKKDFLDKKVDGSIEEFLQRLTTIGPELLSGFLTLSFFERRASKQLFGMLSHEEKVVFEQWHIHVVVNNTPSPISEDNSAKLERQRIQDTAEAMVKSTMMKIFQYASGVDDSADPMAPGNLDHIPPTMYEFEIKTSKNVDDRENLVSQFKNMPALLNLE</sequence>
<evidence type="ECO:0000256" key="3">
    <source>
        <dbReference type="ARBA" id="ARBA00023006"/>
    </source>
</evidence>
<dbReference type="AlphaFoldDB" id="A0AAD3CMC6"/>